<evidence type="ECO:0000256" key="3">
    <source>
        <dbReference type="SAM" id="MobiDB-lite"/>
    </source>
</evidence>
<feature type="signal peptide" evidence="5">
    <location>
        <begin position="1"/>
        <end position="27"/>
    </location>
</feature>
<evidence type="ECO:0000256" key="2">
    <source>
        <dbReference type="ARBA" id="ARBA00023326"/>
    </source>
</evidence>
<feature type="region of interest" description="Disordered" evidence="3">
    <location>
        <begin position="195"/>
        <end position="249"/>
    </location>
</feature>
<dbReference type="CDD" id="cd00063">
    <property type="entry name" value="FN3"/>
    <property type="match status" value="1"/>
</dbReference>
<keyword evidence="2" id="KW-0119">Carbohydrate metabolism</keyword>
<evidence type="ECO:0000256" key="1">
    <source>
        <dbReference type="ARBA" id="ARBA00023295"/>
    </source>
</evidence>
<feature type="transmembrane region" description="Helical" evidence="4">
    <location>
        <begin position="261"/>
        <end position="283"/>
    </location>
</feature>
<organism evidence="6 7">
    <name type="scientific">Sphaerisporangium flaviroseum</name>
    <dbReference type="NCBI Taxonomy" id="509199"/>
    <lineage>
        <taxon>Bacteria</taxon>
        <taxon>Bacillati</taxon>
        <taxon>Actinomycetota</taxon>
        <taxon>Actinomycetes</taxon>
        <taxon>Streptosporangiales</taxon>
        <taxon>Streptosporangiaceae</taxon>
        <taxon>Sphaerisporangium</taxon>
    </lineage>
</organism>
<feature type="compositionally biased region" description="Basic and acidic residues" evidence="3">
    <location>
        <begin position="171"/>
        <end position="182"/>
    </location>
</feature>
<accession>A0ABP7HQS1</accession>
<dbReference type="RefSeq" id="WP_344936548.1">
    <property type="nucleotide sequence ID" value="NZ_BAAAZR010000002.1"/>
</dbReference>
<keyword evidence="5" id="KW-0732">Signal</keyword>
<reference evidence="7" key="1">
    <citation type="journal article" date="2019" name="Int. J. Syst. Evol. Microbiol.">
        <title>The Global Catalogue of Microorganisms (GCM) 10K type strain sequencing project: providing services to taxonomists for standard genome sequencing and annotation.</title>
        <authorList>
            <consortium name="The Broad Institute Genomics Platform"/>
            <consortium name="The Broad Institute Genome Sequencing Center for Infectious Disease"/>
            <person name="Wu L."/>
            <person name="Ma J."/>
        </authorList>
    </citation>
    <scope>NUCLEOTIDE SEQUENCE [LARGE SCALE GENOMIC DNA]</scope>
    <source>
        <strain evidence="7">JCM 16908</strain>
    </source>
</reference>
<dbReference type="InterPro" id="IPR036116">
    <property type="entry name" value="FN3_sf"/>
</dbReference>
<keyword evidence="4" id="KW-1133">Transmembrane helix</keyword>
<feature type="compositionally biased region" description="Polar residues" evidence="3">
    <location>
        <begin position="158"/>
        <end position="170"/>
    </location>
</feature>
<feature type="region of interest" description="Disordered" evidence="3">
    <location>
        <begin position="134"/>
        <end position="182"/>
    </location>
</feature>
<feature type="compositionally biased region" description="Basic and acidic residues" evidence="3">
    <location>
        <begin position="195"/>
        <end position="211"/>
    </location>
</feature>
<evidence type="ECO:0000256" key="5">
    <source>
        <dbReference type="SAM" id="SignalP"/>
    </source>
</evidence>
<gene>
    <name evidence="6" type="ORF">GCM10022226_17690</name>
</gene>
<dbReference type="InterPro" id="IPR013783">
    <property type="entry name" value="Ig-like_fold"/>
</dbReference>
<evidence type="ECO:0000256" key="4">
    <source>
        <dbReference type="SAM" id="Phobius"/>
    </source>
</evidence>
<feature type="compositionally biased region" description="Low complexity" evidence="3">
    <location>
        <begin position="235"/>
        <end position="249"/>
    </location>
</feature>
<keyword evidence="2" id="KW-0624">Polysaccharide degradation</keyword>
<keyword evidence="7" id="KW-1185">Reference proteome</keyword>
<evidence type="ECO:0000313" key="6">
    <source>
        <dbReference type="EMBL" id="GAA3798768.1"/>
    </source>
</evidence>
<keyword evidence="4" id="KW-0472">Membrane</keyword>
<keyword evidence="1" id="KW-0378">Hydrolase</keyword>
<dbReference type="Gene3D" id="2.60.40.10">
    <property type="entry name" value="Immunoglobulins"/>
    <property type="match status" value="1"/>
</dbReference>
<sequence length="292" mass="30528">MAGKYTIPILLAVALAGGSATGTVAMAAVATDLPALRSAGLSQLAQPDTQPPTAPSNLRYTEPARGLIRLQWDPSTDGPTYPPGPGVVAYDIYASKSPYRLIATVPGNVLTYTDRQSICITVSYFVRARDAAGNVSPPSNVVTRPGKKCVKRDDAEQVISTKPNTSQLNYETDKSHHKAEDDQEVIKANKFLHLEEGDEDGGGHHWSNHDTHGRHHHGGGHEHAGAEAEEGGGHQPAAHQAVQPAAVQHGGKQLPLTGAPVAAVAGVGGALLLAGAAGIMISVRRRRSTGAR</sequence>
<dbReference type="EMBL" id="BAAAZR010000002">
    <property type="protein sequence ID" value="GAA3798768.1"/>
    <property type="molecule type" value="Genomic_DNA"/>
</dbReference>
<comment type="caution">
    <text evidence="6">The sequence shown here is derived from an EMBL/GenBank/DDBJ whole genome shotgun (WGS) entry which is preliminary data.</text>
</comment>
<keyword evidence="1" id="KW-0326">Glycosidase</keyword>
<evidence type="ECO:0000313" key="7">
    <source>
        <dbReference type="Proteomes" id="UP001500888"/>
    </source>
</evidence>
<keyword evidence="4" id="KW-0812">Transmembrane</keyword>
<proteinExistence type="predicted"/>
<dbReference type="InterPro" id="IPR003961">
    <property type="entry name" value="FN3_dom"/>
</dbReference>
<dbReference type="Proteomes" id="UP001500888">
    <property type="component" value="Unassembled WGS sequence"/>
</dbReference>
<feature type="chain" id="PRO_5045627944" description="Fibronectin type-III domain-containing protein" evidence="5">
    <location>
        <begin position="28"/>
        <end position="292"/>
    </location>
</feature>
<name>A0ABP7HQS1_9ACTN</name>
<protein>
    <recommendedName>
        <fullName evidence="8">Fibronectin type-III domain-containing protein</fullName>
    </recommendedName>
</protein>
<dbReference type="SUPFAM" id="SSF49265">
    <property type="entry name" value="Fibronectin type III"/>
    <property type="match status" value="1"/>
</dbReference>
<evidence type="ECO:0008006" key="8">
    <source>
        <dbReference type="Google" id="ProtNLM"/>
    </source>
</evidence>